<organism evidence="6 7">
    <name type="scientific">Rhodosalinus halophilus</name>
    <dbReference type="NCBI Taxonomy" id="2259333"/>
    <lineage>
        <taxon>Bacteria</taxon>
        <taxon>Pseudomonadati</taxon>
        <taxon>Pseudomonadota</taxon>
        <taxon>Alphaproteobacteria</taxon>
        <taxon>Rhodobacterales</taxon>
        <taxon>Paracoccaceae</taxon>
        <taxon>Rhodosalinus</taxon>
    </lineage>
</organism>
<evidence type="ECO:0000313" key="6">
    <source>
        <dbReference type="EMBL" id="RBI86569.1"/>
    </source>
</evidence>
<evidence type="ECO:0000256" key="1">
    <source>
        <dbReference type="ARBA" id="ARBA00001974"/>
    </source>
</evidence>
<dbReference type="Gene3D" id="1.10.45.10">
    <property type="entry name" value="Vanillyl-alcohol Oxidase, Chain A, domain 4"/>
    <property type="match status" value="1"/>
</dbReference>
<dbReference type="EMBL" id="QNTQ01000004">
    <property type="protein sequence ID" value="RBI86569.1"/>
    <property type="molecule type" value="Genomic_DNA"/>
</dbReference>
<dbReference type="InterPro" id="IPR006094">
    <property type="entry name" value="Oxid_FAD_bind_N"/>
</dbReference>
<evidence type="ECO:0000256" key="2">
    <source>
        <dbReference type="ARBA" id="ARBA00008000"/>
    </source>
</evidence>
<sequence length="476" mass="50310">MDGARPLSDADDAFAAALAARLPDGRVSRPEPGHLEEPRGRWQGRGGVLVRPATAEEVAEVVRACGEARVPVVPYGGGTGLVGGQIAGEGALPVILSLDRMRAIREVDPRENVLIAEAGAILADIQTAAREANRLFPLSLASEGTARIGGLLATNAGGINTLRYGNARALCLGLEAVMPDGRIWHGLTRLRKDNTGYDLRDLLIGAEGTLGVITAAALTLHPRPAGEGTALLAVRDPEAALDLLAMARDRMAEGISAFELMHRQGFGFLSEKLPETRQPWPDPPEWSVLIEVGLARGLDPAQALEGLFAEAHEAGLVTDGIVAQSEAQRAEFWAVRERIPEANRLIGAVSSHDISVPLSAIPEFVRRAGPALAGIGDFRVNCFGHLGDGNLHYNVFPAPGRSRADHEHQRDAIKGCVHDLVHALGGSVAAEHGVGRLKVPDLERYGDPAKLAAMRAIKAALDPMGIMNPGAVLRAD</sequence>
<dbReference type="Gene3D" id="3.30.70.2190">
    <property type="match status" value="1"/>
</dbReference>
<proteinExistence type="inferred from homology"/>
<dbReference type="InterPro" id="IPR004113">
    <property type="entry name" value="FAD-bd_oxidored_4_C"/>
</dbReference>
<comment type="similarity">
    <text evidence="2">Belongs to the FAD-binding oxidoreductase/transferase type 4 family.</text>
</comment>
<comment type="caution">
    <text evidence="6">The sequence shown here is derived from an EMBL/GenBank/DDBJ whole genome shotgun (WGS) entry which is preliminary data.</text>
</comment>
<protein>
    <submittedName>
        <fullName evidence="6">Hydroxyacid dehydrogenase</fullName>
    </submittedName>
</protein>
<reference evidence="6 7" key="1">
    <citation type="submission" date="2018-07" db="EMBL/GenBank/DDBJ databases">
        <title>Rhodosalinus sp. strain E84T genomic sequence and assembly.</title>
        <authorList>
            <person name="Liu Z.-W."/>
            <person name="Lu D.-C."/>
        </authorList>
    </citation>
    <scope>NUCLEOTIDE SEQUENCE [LARGE SCALE GENOMIC DNA]</scope>
    <source>
        <strain evidence="6 7">E84</strain>
    </source>
</reference>
<dbReference type="OrthoDB" id="9811557at2"/>
<keyword evidence="7" id="KW-1185">Reference proteome</keyword>
<dbReference type="GO" id="GO:0003824">
    <property type="term" value="F:catalytic activity"/>
    <property type="evidence" value="ECO:0007669"/>
    <property type="project" value="InterPro"/>
</dbReference>
<feature type="domain" description="FAD-binding PCMH-type" evidence="5">
    <location>
        <begin position="42"/>
        <end position="223"/>
    </location>
</feature>
<gene>
    <name evidence="6" type="ORF">DRV85_03810</name>
</gene>
<dbReference type="Proteomes" id="UP000253370">
    <property type="component" value="Unassembled WGS sequence"/>
</dbReference>
<keyword evidence="3" id="KW-0285">Flavoprotein</keyword>
<dbReference type="AlphaFoldDB" id="A0A365UB91"/>
<evidence type="ECO:0000313" key="7">
    <source>
        <dbReference type="Proteomes" id="UP000253370"/>
    </source>
</evidence>
<dbReference type="GO" id="GO:0022904">
    <property type="term" value="P:respiratory electron transport chain"/>
    <property type="evidence" value="ECO:0007669"/>
    <property type="project" value="TreeGrafter"/>
</dbReference>
<evidence type="ECO:0000256" key="3">
    <source>
        <dbReference type="ARBA" id="ARBA00022630"/>
    </source>
</evidence>
<dbReference type="SUPFAM" id="SSF55103">
    <property type="entry name" value="FAD-linked oxidases, C-terminal domain"/>
    <property type="match status" value="1"/>
</dbReference>
<dbReference type="PANTHER" id="PTHR43716:SF2">
    <property type="entry name" value="BLL6224 PROTEIN"/>
    <property type="match status" value="1"/>
</dbReference>
<dbReference type="InterPro" id="IPR016164">
    <property type="entry name" value="FAD-linked_Oxase-like_C"/>
</dbReference>
<accession>A0A365UB91</accession>
<dbReference type="PANTHER" id="PTHR43716">
    <property type="entry name" value="D-2-HYDROXYGLUTARATE DEHYDROGENASE, MITOCHONDRIAL"/>
    <property type="match status" value="1"/>
</dbReference>
<dbReference type="FunFam" id="1.10.45.10:FF:000001">
    <property type="entry name" value="D-lactate dehydrogenase mitochondrial"/>
    <property type="match status" value="1"/>
</dbReference>
<dbReference type="GO" id="GO:0071949">
    <property type="term" value="F:FAD binding"/>
    <property type="evidence" value="ECO:0007669"/>
    <property type="project" value="InterPro"/>
</dbReference>
<dbReference type="InterPro" id="IPR016171">
    <property type="entry name" value="Vanillyl_alc_oxidase_C-sub2"/>
</dbReference>
<comment type="cofactor">
    <cofactor evidence="1">
        <name>FAD</name>
        <dbReference type="ChEBI" id="CHEBI:57692"/>
    </cofactor>
</comment>
<dbReference type="PROSITE" id="PS51387">
    <property type="entry name" value="FAD_PCMH"/>
    <property type="match status" value="1"/>
</dbReference>
<dbReference type="InterPro" id="IPR016169">
    <property type="entry name" value="FAD-bd_PCMH_sub2"/>
</dbReference>
<evidence type="ECO:0000259" key="5">
    <source>
        <dbReference type="PROSITE" id="PS51387"/>
    </source>
</evidence>
<dbReference type="InterPro" id="IPR036318">
    <property type="entry name" value="FAD-bd_PCMH-like_sf"/>
</dbReference>
<dbReference type="InterPro" id="IPR051264">
    <property type="entry name" value="FAD-oxidored/transferase_4"/>
</dbReference>
<dbReference type="Pfam" id="PF02913">
    <property type="entry name" value="FAD-oxidase_C"/>
    <property type="match status" value="1"/>
</dbReference>
<keyword evidence="4" id="KW-0274">FAD</keyword>
<dbReference type="Pfam" id="PF01565">
    <property type="entry name" value="FAD_binding_4"/>
    <property type="match status" value="1"/>
</dbReference>
<dbReference type="SUPFAM" id="SSF56176">
    <property type="entry name" value="FAD-binding/transporter-associated domain-like"/>
    <property type="match status" value="1"/>
</dbReference>
<evidence type="ECO:0000256" key="4">
    <source>
        <dbReference type="ARBA" id="ARBA00022827"/>
    </source>
</evidence>
<dbReference type="InterPro" id="IPR016166">
    <property type="entry name" value="FAD-bd_PCMH"/>
</dbReference>
<dbReference type="RefSeq" id="WP_113288119.1">
    <property type="nucleotide sequence ID" value="NZ_QNTQ01000004.1"/>
</dbReference>
<name>A0A365UB91_9RHOB</name>
<dbReference type="Gene3D" id="3.30.465.10">
    <property type="match status" value="1"/>
</dbReference>
<dbReference type="Gene3D" id="3.30.70.2740">
    <property type="match status" value="1"/>
</dbReference>